<dbReference type="InterPro" id="IPR005552">
    <property type="entry name" value="Scramblase"/>
</dbReference>
<dbReference type="OMA" id="SANHEYE"/>
<dbReference type="AlphaFoldDB" id="A0A8R2C6D3"/>
<comment type="function">
    <text evidence="2">May mediate accelerated ATP-independent bidirectional transbilayer migration of phospholipids upon binding calcium ions that results in a loss of phospholipid asymmetry in the plasma membrane.</text>
</comment>
<accession>A0A8R2C6D3</accession>
<name>A0A8R2C6D3_BOMMO</name>
<comment type="similarity">
    <text evidence="1 2">Belongs to the phospholipid scramblase family.</text>
</comment>
<evidence type="ECO:0000313" key="4">
    <source>
        <dbReference type="Proteomes" id="UP000005204"/>
    </source>
</evidence>
<dbReference type="GO" id="GO:0017128">
    <property type="term" value="F:phospholipid scramblase activity"/>
    <property type="evidence" value="ECO:0007669"/>
    <property type="project" value="InterPro"/>
</dbReference>
<dbReference type="KEGG" id="bmor:101741722"/>
<proteinExistence type="inferred from homology"/>
<keyword evidence="2" id="KW-0106">Calcium</keyword>
<keyword evidence="2" id="KW-0449">Lipoprotein</keyword>
<dbReference type="InterPro" id="IPR025659">
    <property type="entry name" value="Tubby-like_C"/>
</dbReference>
<gene>
    <name evidence="3" type="primary">101741722</name>
</gene>
<dbReference type="SMR" id="A0A8R2C6D3"/>
<dbReference type="PANTHER" id="PTHR23248">
    <property type="entry name" value="PHOSPHOLIPID SCRAMBLASE-RELATED"/>
    <property type="match status" value="1"/>
</dbReference>
<keyword evidence="4" id="KW-1185">Reference proteome</keyword>
<dbReference type="OrthoDB" id="191150at2759"/>
<evidence type="ECO:0000256" key="1">
    <source>
        <dbReference type="ARBA" id="ARBA00005350"/>
    </source>
</evidence>
<reference evidence="4" key="1">
    <citation type="journal article" date="2008" name="Insect Biochem. Mol. Biol.">
        <title>The genome of a lepidopteran model insect, the silkworm Bombyx mori.</title>
        <authorList>
            <consortium name="International Silkworm Genome Consortium"/>
        </authorList>
    </citation>
    <scope>NUCLEOTIDE SEQUENCE [LARGE SCALE GENOMIC DNA]</scope>
    <source>
        <strain evidence="4">p50T</strain>
    </source>
</reference>
<dbReference type="EnsemblMetazoa" id="XM_012691368.3">
    <property type="protein sequence ID" value="XP_012546822.1"/>
    <property type="gene ID" value="LOC101741722"/>
</dbReference>
<evidence type="ECO:0000256" key="2">
    <source>
        <dbReference type="RuleBase" id="RU363116"/>
    </source>
</evidence>
<dbReference type="GO" id="GO:0005886">
    <property type="term" value="C:plasma membrane"/>
    <property type="evidence" value="ECO:0007669"/>
    <property type="project" value="TreeGrafter"/>
</dbReference>
<dbReference type="SUPFAM" id="SSF54518">
    <property type="entry name" value="Tubby C-terminal domain-like"/>
    <property type="match status" value="1"/>
</dbReference>
<keyword evidence="2" id="KW-0564">Palmitate</keyword>
<reference evidence="3" key="2">
    <citation type="submission" date="2022-06" db="UniProtKB">
        <authorList>
            <consortium name="EnsemblMetazoa"/>
        </authorList>
    </citation>
    <scope>IDENTIFICATION</scope>
    <source>
        <strain evidence="3">p50T (Dazao)</strain>
    </source>
</reference>
<sequence>MATSAIYETAPLGIQQLISLSSLRIQQKKTLCVGSEYTVLNEDGEEILYGKEDAAVLSTLFSGKHRSFNMHIVDSQENMVIFLRRPHTLGLDKLEVRVDNVLVSIVRPQPTFVKPVFSINDASDKPVLRVKGKHCTSANHEYEVLAVNKERIGGIKKHGAGVVTEICTSHYYIQFPADLHVDYKAALLATCFLIEYMFFEK</sequence>
<dbReference type="Pfam" id="PF03803">
    <property type="entry name" value="Scramblase"/>
    <property type="match status" value="1"/>
</dbReference>
<evidence type="ECO:0000313" key="3">
    <source>
        <dbReference type="EnsemblMetazoa" id="XP_012546822.1"/>
    </source>
</evidence>
<organism evidence="3 4">
    <name type="scientific">Bombyx mori</name>
    <name type="common">Silk moth</name>
    <dbReference type="NCBI Taxonomy" id="7091"/>
    <lineage>
        <taxon>Eukaryota</taxon>
        <taxon>Metazoa</taxon>
        <taxon>Ecdysozoa</taxon>
        <taxon>Arthropoda</taxon>
        <taxon>Hexapoda</taxon>
        <taxon>Insecta</taxon>
        <taxon>Pterygota</taxon>
        <taxon>Neoptera</taxon>
        <taxon>Endopterygota</taxon>
        <taxon>Lepidoptera</taxon>
        <taxon>Glossata</taxon>
        <taxon>Ditrysia</taxon>
        <taxon>Bombycoidea</taxon>
        <taxon>Bombycidae</taxon>
        <taxon>Bombycinae</taxon>
        <taxon>Bombyx</taxon>
    </lineage>
</organism>
<dbReference type="Proteomes" id="UP000005204">
    <property type="component" value="Unassembled WGS sequence"/>
</dbReference>
<protein>
    <recommendedName>
        <fullName evidence="2">Phospholipid scramblase</fullName>
    </recommendedName>
</protein>
<dbReference type="PANTHER" id="PTHR23248:SF9">
    <property type="entry name" value="PHOSPHOLIPID SCRAMBLASE"/>
    <property type="match status" value="1"/>
</dbReference>
<comment type="cofactor">
    <cofactor evidence="2">
        <name>Ca(2+)</name>
        <dbReference type="ChEBI" id="CHEBI:29108"/>
    </cofactor>
</comment>